<feature type="transmembrane region" description="Helical" evidence="1">
    <location>
        <begin position="21"/>
        <end position="42"/>
    </location>
</feature>
<accession>A0A5R9EJU8</accession>
<proteinExistence type="predicted"/>
<dbReference type="RefSeq" id="WP_138403545.1">
    <property type="nucleotide sequence ID" value="NZ_VBSP01000002.1"/>
</dbReference>
<organism evidence="2 3">
    <name type="scientific">Ruoffia tabacinasalis</name>
    <dbReference type="NCBI Taxonomy" id="87458"/>
    <lineage>
        <taxon>Bacteria</taxon>
        <taxon>Bacillati</taxon>
        <taxon>Bacillota</taxon>
        <taxon>Bacilli</taxon>
        <taxon>Lactobacillales</taxon>
        <taxon>Aerococcaceae</taxon>
        <taxon>Ruoffia</taxon>
    </lineage>
</organism>
<dbReference type="EMBL" id="VBSP01000002">
    <property type="protein sequence ID" value="TLQ49263.1"/>
    <property type="molecule type" value="Genomic_DNA"/>
</dbReference>
<keyword evidence="1" id="KW-0812">Transmembrane</keyword>
<name>A0A5R9EJU8_9LACT</name>
<feature type="transmembrane region" description="Helical" evidence="1">
    <location>
        <begin position="48"/>
        <end position="69"/>
    </location>
</feature>
<keyword evidence="1" id="KW-0472">Membrane</keyword>
<gene>
    <name evidence="2" type="ORF">FEZ33_01115</name>
</gene>
<protein>
    <submittedName>
        <fullName evidence="2">Uncharacterized protein</fullName>
    </submittedName>
</protein>
<keyword evidence="1" id="KW-1133">Transmembrane helix</keyword>
<dbReference type="Proteomes" id="UP000306420">
    <property type="component" value="Unassembled WGS sequence"/>
</dbReference>
<evidence type="ECO:0000313" key="3">
    <source>
        <dbReference type="Proteomes" id="UP000306420"/>
    </source>
</evidence>
<evidence type="ECO:0000256" key="1">
    <source>
        <dbReference type="SAM" id="Phobius"/>
    </source>
</evidence>
<dbReference type="AlphaFoldDB" id="A0A5R9EJU8"/>
<evidence type="ECO:0000313" key="2">
    <source>
        <dbReference type="EMBL" id="TLQ49263.1"/>
    </source>
</evidence>
<reference evidence="2 3" key="1">
    <citation type="submission" date="2019-05" db="EMBL/GenBank/DDBJ databases">
        <title>The metagenome of a microbial culture collection derived from dairy environment covers the genomic content of the human microbiome.</title>
        <authorList>
            <person name="Roder T."/>
            <person name="Wuthrich D."/>
            <person name="Sattari Z."/>
            <person name="Von Ah U."/>
            <person name="Bar C."/>
            <person name="Ronchi F."/>
            <person name="Macpherson A.J."/>
            <person name="Ganal-Vonarburg S.C."/>
            <person name="Bruggmann R."/>
            <person name="Vergeres G."/>
        </authorList>
    </citation>
    <scope>NUCLEOTIDE SEQUENCE [LARGE SCALE GENOMIC DNA]</scope>
    <source>
        <strain evidence="2 3">FAM 24227</strain>
    </source>
</reference>
<sequence length="107" mass="12141">MMMAKNKAETKARTQVPTLSFKNAFLLMLYIFITFTIGMTIIEYIPRNMLLVVITLLSLVIGYGIGFIQEKIQNKKKLGKAFLWLGGVFSVLAFVMLFGIYYAAVLF</sequence>
<feature type="transmembrane region" description="Helical" evidence="1">
    <location>
        <begin position="81"/>
        <end position="104"/>
    </location>
</feature>
<comment type="caution">
    <text evidence="2">The sequence shown here is derived from an EMBL/GenBank/DDBJ whole genome shotgun (WGS) entry which is preliminary data.</text>
</comment>